<dbReference type="PANTHER" id="PTHR43252:SF6">
    <property type="entry name" value="NEGATIVE TRANSCRIPTION REGULATOR PADR"/>
    <property type="match status" value="1"/>
</dbReference>
<feature type="domain" description="Transcription regulator PadR N-terminal" evidence="1">
    <location>
        <begin position="11"/>
        <end position="84"/>
    </location>
</feature>
<dbReference type="PANTHER" id="PTHR43252">
    <property type="entry name" value="TRANSCRIPTIONAL REGULATOR YQJI"/>
    <property type="match status" value="1"/>
</dbReference>
<dbReference type="SUPFAM" id="SSF46785">
    <property type="entry name" value="Winged helix' DNA-binding domain"/>
    <property type="match status" value="1"/>
</dbReference>
<proteinExistence type="predicted"/>
<dbReference type="AlphaFoldDB" id="A0A2P2DDZ7"/>
<evidence type="ECO:0000259" key="2">
    <source>
        <dbReference type="Pfam" id="PF10400"/>
    </source>
</evidence>
<feature type="domain" description="Transcription regulator PadR C-terminal" evidence="2">
    <location>
        <begin position="97"/>
        <end position="176"/>
    </location>
</feature>
<dbReference type="RefSeq" id="WP_108959882.1">
    <property type="nucleotide sequence ID" value="NZ_BFAZ01000009.1"/>
</dbReference>
<evidence type="ECO:0000259" key="1">
    <source>
        <dbReference type="Pfam" id="PF03551"/>
    </source>
</evidence>
<protein>
    <submittedName>
        <fullName evidence="3">Transcription Regulator</fullName>
    </submittedName>
</protein>
<dbReference type="Gene3D" id="6.10.140.190">
    <property type="match status" value="1"/>
</dbReference>
<organism evidence="3 4">
    <name type="scientific">Leptospira ellinghausenii</name>
    <dbReference type="NCBI Taxonomy" id="1917822"/>
    <lineage>
        <taxon>Bacteria</taxon>
        <taxon>Pseudomonadati</taxon>
        <taxon>Spirochaetota</taxon>
        <taxon>Spirochaetia</taxon>
        <taxon>Leptospirales</taxon>
        <taxon>Leptospiraceae</taxon>
        <taxon>Leptospira</taxon>
    </lineage>
</organism>
<gene>
    <name evidence="3" type="ORF">LPTSP2_21430</name>
</gene>
<dbReference type="EMBL" id="BFAZ01000009">
    <property type="protein sequence ID" value="GBF42851.1"/>
    <property type="molecule type" value="Genomic_DNA"/>
</dbReference>
<dbReference type="OrthoDB" id="9783723at2"/>
<evidence type="ECO:0000313" key="4">
    <source>
        <dbReference type="Proteomes" id="UP000245206"/>
    </source>
</evidence>
<dbReference type="InterPro" id="IPR036390">
    <property type="entry name" value="WH_DNA-bd_sf"/>
</dbReference>
<sequence length="182" mass="21976">MKRESKTQYALLGILSQCEMNGYEIRKYIESTISFFWSESFGQIYPTLSKLEKDGFIKEWEKTDSNGKKKKVFKVTRPGLEEFRKWMDQSPIQTNKRNELLFKVFFGRHMNPKLLMEQLEGEIRKQKEDLKSLKLFQKELKSEWEKHPDHEYWNLTLEYAEKQTLLNLDWIQKVKGKIQEKV</sequence>
<dbReference type="InterPro" id="IPR036388">
    <property type="entry name" value="WH-like_DNA-bd_sf"/>
</dbReference>
<reference evidence="4" key="1">
    <citation type="journal article" date="2019" name="Microbiol. Immunol.">
        <title>Molecular and phenotypic characterization of Leptospira johnsonii sp. nov., Leptospira ellinghausenii sp. nov. and Leptospira ryugenii sp. nov. isolated from soil and water in Japan.</title>
        <authorList>
            <person name="Masuzawa T."/>
            <person name="Saito M."/>
            <person name="Nakao R."/>
            <person name="Nikaido Y."/>
            <person name="Matsumoto M."/>
            <person name="Ogawa M."/>
            <person name="Yokoyama M."/>
            <person name="Hidaka Y."/>
            <person name="Tomita J."/>
            <person name="Sakakibara K."/>
            <person name="Suzuki K."/>
            <person name="Yasuda S."/>
            <person name="Sato H."/>
            <person name="Yamaguchi M."/>
            <person name="Yoshida S.I."/>
            <person name="Koizumi N."/>
            <person name="Kawamura Y."/>
        </authorList>
    </citation>
    <scope>NUCLEOTIDE SEQUENCE [LARGE SCALE GENOMIC DNA]</scope>
    <source>
        <strain evidence="4">E18</strain>
    </source>
</reference>
<keyword evidence="4" id="KW-1185">Reference proteome</keyword>
<dbReference type="InterPro" id="IPR018309">
    <property type="entry name" value="Tscrpt_reg_PadR_C"/>
</dbReference>
<dbReference type="Proteomes" id="UP000245206">
    <property type="component" value="Unassembled WGS sequence"/>
</dbReference>
<dbReference type="Pfam" id="PF03551">
    <property type="entry name" value="PadR"/>
    <property type="match status" value="1"/>
</dbReference>
<evidence type="ECO:0000313" key="3">
    <source>
        <dbReference type="EMBL" id="GBF42851.1"/>
    </source>
</evidence>
<dbReference type="Pfam" id="PF10400">
    <property type="entry name" value="Vir_act_alpha_C"/>
    <property type="match status" value="1"/>
</dbReference>
<name>A0A2P2DDZ7_9LEPT</name>
<comment type="caution">
    <text evidence="3">The sequence shown here is derived from an EMBL/GenBank/DDBJ whole genome shotgun (WGS) entry which is preliminary data.</text>
</comment>
<dbReference type="Gene3D" id="1.10.10.10">
    <property type="entry name" value="Winged helix-like DNA-binding domain superfamily/Winged helix DNA-binding domain"/>
    <property type="match status" value="1"/>
</dbReference>
<accession>A0A2P2DDZ7</accession>
<dbReference type="InterPro" id="IPR005149">
    <property type="entry name" value="Tscrpt_reg_PadR_N"/>
</dbReference>